<dbReference type="EMBL" id="CAMKVN010001033">
    <property type="protein sequence ID" value="CAI2173205.1"/>
    <property type="molecule type" value="Genomic_DNA"/>
</dbReference>
<dbReference type="SUPFAM" id="SSF56112">
    <property type="entry name" value="Protein kinase-like (PK-like)"/>
    <property type="match status" value="1"/>
</dbReference>
<name>A0A9W4SKV9_9GLOM</name>
<proteinExistence type="predicted"/>
<dbReference type="PANTHER" id="PTHR44329">
    <property type="entry name" value="SERINE/THREONINE-PROTEIN KINASE TNNI3K-RELATED"/>
    <property type="match status" value="1"/>
</dbReference>
<keyword evidence="3" id="KW-1185">Reference proteome</keyword>
<protein>
    <submittedName>
        <fullName evidence="2">384_t:CDS:1</fullName>
    </submittedName>
</protein>
<gene>
    <name evidence="2" type="ORF">FWILDA_LOCUS5969</name>
</gene>
<comment type="caution">
    <text evidence="2">The sequence shown here is derived from an EMBL/GenBank/DDBJ whole genome shotgun (WGS) entry which is preliminary data.</text>
</comment>
<dbReference type="InterPro" id="IPR051681">
    <property type="entry name" value="Ser/Thr_Kinases-Pseudokinases"/>
</dbReference>
<dbReference type="AlphaFoldDB" id="A0A9W4SKV9"/>
<evidence type="ECO:0000313" key="2">
    <source>
        <dbReference type="EMBL" id="CAI2173205.1"/>
    </source>
</evidence>
<evidence type="ECO:0000313" key="3">
    <source>
        <dbReference type="Proteomes" id="UP001153678"/>
    </source>
</evidence>
<accession>A0A9W4SKV9</accession>
<dbReference type="PROSITE" id="PS50011">
    <property type="entry name" value="PROTEIN_KINASE_DOM"/>
    <property type="match status" value="1"/>
</dbReference>
<dbReference type="InterPro" id="IPR011009">
    <property type="entry name" value="Kinase-like_dom_sf"/>
</dbReference>
<dbReference type="GO" id="GO:0005524">
    <property type="term" value="F:ATP binding"/>
    <property type="evidence" value="ECO:0007669"/>
    <property type="project" value="InterPro"/>
</dbReference>
<dbReference type="InterPro" id="IPR001245">
    <property type="entry name" value="Ser-Thr/Tyr_kinase_cat_dom"/>
</dbReference>
<dbReference type="Gene3D" id="1.10.510.10">
    <property type="entry name" value="Transferase(Phosphotransferase) domain 1"/>
    <property type="match status" value="1"/>
</dbReference>
<dbReference type="InterPro" id="IPR000719">
    <property type="entry name" value="Prot_kinase_dom"/>
</dbReference>
<dbReference type="Pfam" id="PF07714">
    <property type="entry name" value="PK_Tyr_Ser-Thr"/>
    <property type="match status" value="1"/>
</dbReference>
<dbReference type="Proteomes" id="UP001153678">
    <property type="component" value="Unassembled WGS sequence"/>
</dbReference>
<dbReference type="GO" id="GO:0004674">
    <property type="term" value="F:protein serine/threonine kinase activity"/>
    <property type="evidence" value="ECO:0007669"/>
    <property type="project" value="TreeGrafter"/>
</dbReference>
<feature type="domain" description="Protein kinase" evidence="1">
    <location>
        <begin position="1"/>
        <end position="181"/>
    </location>
</feature>
<sequence length="245" mass="27645">MRYYEQGNLYEYLEKSTGLLCWRDIVEMLWSIAAGLNVIHEADLVHGHIHGGNILVENEADSIDTRIADSGLHGLVDKPSQQIYGVIPFIAPEIFNGNTPKKESDIYSFGMIMWMLSAGVRPYYDRPHNLQLVQDICSGLRPSVVEGTPPVYSKLMFECLDANPSNRPTAYKLYECFGDWVSAICDDPNTSELSVQFDAAEEAKFANLEKSVSYNDSSIHEKAIYTSRPLNPYIRSTQPFLYGKM</sequence>
<organism evidence="2 3">
    <name type="scientific">Funneliformis geosporum</name>
    <dbReference type="NCBI Taxonomy" id="1117311"/>
    <lineage>
        <taxon>Eukaryota</taxon>
        <taxon>Fungi</taxon>
        <taxon>Fungi incertae sedis</taxon>
        <taxon>Mucoromycota</taxon>
        <taxon>Glomeromycotina</taxon>
        <taxon>Glomeromycetes</taxon>
        <taxon>Glomerales</taxon>
        <taxon>Glomeraceae</taxon>
        <taxon>Funneliformis</taxon>
    </lineage>
</organism>
<evidence type="ECO:0000259" key="1">
    <source>
        <dbReference type="PROSITE" id="PS50011"/>
    </source>
</evidence>
<reference evidence="2" key="1">
    <citation type="submission" date="2022-08" db="EMBL/GenBank/DDBJ databases">
        <authorList>
            <person name="Kallberg Y."/>
            <person name="Tangrot J."/>
            <person name="Rosling A."/>
        </authorList>
    </citation>
    <scope>NUCLEOTIDE SEQUENCE</scope>
    <source>
        <strain evidence="2">Wild A</strain>
    </source>
</reference>
<dbReference type="OrthoDB" id="346907at2759"/>